<sequence>MIKVIIRDNFQFYKYRSKEKIRRILDGIRYKQLDDLSSTFFHQLVLNYSQSAESSFNNLTKLVKNILKSKKNNDLVIITNKKNYLNFKAASNFLLSNDLLENDRLNFKFIIEEDFTNLNEKTLINIYSHFFLNSKKNYVNNIIFALDGSNLNKLFISKVIEFINKYSKNNNYFSIGKKVLYDFLKNNIVGDKSKKFFYLEHLNMPLKSDEKYSFFNEINLLLLYLKGIDIKQILDGYKNYANKFLNNYYVLKQNKEHNEAMKLALFLYYSQANLNNQNFFVALDKKCHYLNELFANFFIRSEIKNKNVCILDLPKDLTVLENNVKNTDLIFVLNLKKENFNFLLLNEKNEKEIDFDYEYNNLNDYINSYKNSLINELSRNNRDGDLIEINIEESNEYELGSLIALFYWTSIFIKFLSQNNKYEKEENEEENIENNQENFLDKNFKETELIFQSLDKINKSNYFDIDALKTNTISNYLIICPVYLKTNIENFVSLRAIFKKSKNNILFFDEETSSESLTKNILLLRPSKKENFIYKNLNNNVYITFLTDNDYDDFLALIYNELNQLFITPVHTFNFEKQTLKKINLTQKIALNEDLFFQNNKKIKFTALIKSENNKQKIENLINWKFSSSFLLKGLNFEYIFDNFDLNEYDKGLSLANNFFSKFDLNFFYSIFTTTKYKNINLITNDERLKSFINWIKQLFINLNKNNSYIINYLEFIESRNKEINIIFNIVDDLENVIDYKEYKNNLYFNFSMQNDMHLSFVIRFFELCAYQILKINKMSIEEITNKLNYDYKYDLNKS</sequence>
<dbReference type="SUPFAM" id="SSF53697">
    <property type="entry name" value="SIS domain"/>
    <property type="match status" value="1"/>
</dbReference>
<dbReference type="InterPro" id="IPR046348">
    <property type="entry name" value="SIS_dom_sf"/>
</dbReference>
<name>A0A0F5H0W5_9BACT</name>
<dbReference type="GO" id="GO:0097367">
    <property type="term" value="F:carbohydrate derivative binding"/>
    <property type="evidence" value="ECO:0007669"/>
    <property type="project" value="InterPro"/>
</dbReference>
<dbReference type="GO" id="GO:1901135">
    <property type="term" value="P:carbohydrate derivative metabolic process"/>
    <property type="evidence" value="ECO:0007669"/>
    <property type="project" value="InterPro"/>
</dbReference>
<evidence type="ECO:0000313" key="2">
    <source>
        <dbReference type="EMBL" id="KKB26848.1"/>
    </source>
</evidence>
<protein>
    <submittedName>
        <fullName evidence="2">Uncharacterized protein</fullName>
    </submittedName>
</protein>
<evidence type="ECO:0000313" key="3">
    <source>
        <dbReference type="Proteomes" id="UP000033750"/>
    </source>
</evidence>
<dbReference type="Proteomes" id="UP000033750">
    <property type="component" value="Unassembled WGS sequence"/>
</dbReference>
<keyword evidence="3" id="KW-1185">Reference proteome</keyword>
<dbReference type="STRING" id="29561.MM26B8_00260"/>
<gene>
    <name evidence="2" type="ORF">MMELEA_05310</name>
</gene>
<dbReference type="RefSeq" id="WP_046096940.1">
    <property type="nucleotide sequence ID" value="NZ_JZXN01000016.1"/>
</dbReference>
<accession>A0A0F5H0W5</accession>
<keyword evidence="1" id="KW-0175">Coiled coil</keyword>
<comment type="caution">
    <text evidence="2">The sequence shown here is derived from an EMBL/GenBank/DDBJ whole genome shotgun (WGS) entry which is preliminary data.</text>
</comment>
<dbReference type="AlphaFoldDB" id="A0A0F5H0W5"/>
<dbReference type="EMBL" id="JZXN01000016">
    <property type="protein sequence ID" value="KKB26848.1"/>
    <property type="molecule type" value="Genomic_DNA"/>
</dbReference>
<feature type="coiled-coil region" evidence="1">
    <location>
        <begin position="415"/>
        <end position="442"/>
    </location>
</feature>
<evidence type="ECO:0000256" key="1">
    <source>
        <dbReference type="SAM" id="Coils"/>
    </source>
</evidence>
<organism evidence="2 3">
    <name type="scientific">Mycoplasmopsis meleagridis ATCC 25294</name>
    <dbReference type="NCBI Taxonomy" id="1264554"/>
    <lineage>
        <taxon>Bacteria</taxon>
        <taxon>Bacillati</taxon>
        <taxon>Mycoplasmatota</taxon>
        <taxon>Mycoplasmoidales</taxon>
        <taxon>Metamycoplasmataceae</taxon>
        <taxon>Mycoplasmopsis</taxon>
    </lineage>
</organism>
<reference evidence="2 3" key="1">
    <citation type="submission" date="2015-03" db="EMBL/GenBank/DDBJ databases">
        <title>Genome sequence of Mycoplasma meleagridis strain ATCC 25294.</title>
        <authorList>
            <person name="Yacoub E."/>
            <person name="Blanchard A."/>
            <person name="Sirand-Pugnet P."/>
            <person name="Mardassi B.B.A."/>
        </authorList>
    </citation>
    <scope>NUCLEOTIDE SEQUENCE [LARGE SCALE GENOMIC DNA]</scope>
    <source>
        <strain evidence="2 3">ATCC 25294</strain>
    </source>
</reference>
<dbReference type="PATRIC" id="fig|1264554.4.peg.475"/>
<dbReference type="OrthoDB" id="395753at2"/>
<proteinExistence type="predicted"/>